<evidence type="ECO:0000313" key="1">
    <source>
        <dbReference type="EMBL" id="MFD1139911.1"/>
    </source>
</evidence>
<gene>
    <name evidence="1" type="ORF">ACFQ4C_02280</name>
</gene>
<proteinExistence type="predicted"/>
<evidence type="ECO:0008006" key="3">
    <source>
        <dbReference type="Google" id="ProtNLM"/>
    </source>
</evidence>
<name>A0ABW3Q1M1_9BACT</name>
<accession>A0ABW3Q1M1</accession>
<dbReference type="Proteomes" id="UP001597116">
    <property type="component" value="Unassembled WGS sequence"/>
</dbReference>
<dbReference type="InterPro" id="IPR029058">
    <property type="entry name" value="AB_hydrolase_fold"/>
</dbReference>
<reference evidence="2" key="1">
    <citation type="journal article" date="2019" name="Int. J. Syst. Evol. Microbiol.">
        <title>The Global Catalogue of Microorganisms (GCM) 10K type strain sequencing project: providing services to taxonomists for standard genome sequencing and annotation.</title>
        <authorList>
            <consortium name="The Broad Institute Genomics Platform"/>
            <consortium name="The Broad Institute Genome Sequencing Center for Infectious Disease"/>
            <person name="Wu L."/>
            <person name="Ma J."/>
        </authorList>
    </citation>
    <scope>NUCLEOTIDE SEQUENCE [LARGE SCALE GENOMIC DNA]</scope>
    <source>
        <strain evidence="2">CCUG 55608</strain>
    </source>
</reference>
<dbReference type="SUPFAM" id="SSF53474">
    <property type="entry name" value="alpha/beta-Hydrolases"/>
    <property type="match status" value="1"/>
</dbReference>
<sequence length="290" mass="32228">MKLVFIHGRDQQGKDRVELQSQWKASLLRGLNKAGLSLPEDIDIIFPFYGDKLADLINQFDTPLVADVLTKGDTSDSSEAEFRGKILYEMAVNQGISDAEIQTHYAGLPQEKGPLNWEWVQAILRALDRTPLGDRTIDRFTRDVYVYLTNKAVRRAIDAIVAKAFVADEPYVVIGHSLGSIVGYNVLSSLSSTRKILLYLTVGSPLAIKAIKRQLDSPLATPLSVKSWYNALDDRDVVALYPLDESNFPVTPTIINNTRVNNHTDNRHGIAGYLDDPDVALTIYKAIQSA</sequence>
<comment type="caution">
    <text evidence="1">The sequence shown here is derived from an EMBL/GenBank/DDBJ whole genome shotgun (WGS) entry which is preliminary data.</text>
</comment>
<protein>
    <recommendedName>
        <fullName evidence="3">Alpha/beta hydrolase</fullName>
    </recommendedName>
</protein>
<evidence type="ECO:0000313" key="2">
    <source>
        <dbReference type="Proteomes" id="UP001597116"/>
    </source>
</evidence>
<dbReference type="EMBL" id="JBHTLP010000002">
    <property type="protein sequence ID" value="MFD1139911.1"/>
    <property type="molecule type" value="Genomic_DNA"/>
</dbReference>
<dbReference type="RefSeq" id="WP_265990133.1">
    <property type="nucleotide sequence ID" value="NZ_CP110973.1"/>
</dbReference>
<keyword evidence="2" id="KW-1185">Reference proteome</keyword>
<dbReference type="Gene3D" id="3.40.50.1820">
    <property type="entry name" value="alpha/beta hydrolase"/>
    <property type="match status" value="1"/>
</dbReference>
<organism evidence="1 2">
    <name type="scientific">Larkinella insperata</name>
    <dbReference type="NCBI Taxonomy" id="332158"/>
    <lineage>
        <taxon>Bacteria</taxon>
        <taxon>Pseudomonadati</taxon>
        <taxon>Bacteroidota</taxon>
        <taxon>Cytophagia</taxon>
        <taxon>Cytophagales</taxon>
        <taxon>Spirosomataceae</taxon>
        <taxon>Larkinella</taxon>
    </lineage>
</organism>